<evidence type="ECO:0000313" key="3">
    <source>
        <dbReference type="Proteomes" id="UP000830158"/>
    </source>
</evidence>
<dbReference type="Pfam" id="PF12697">
    <property type="entry name" value="Abhydrolase_6"/>
    <property type="match status" value="1"/>
</dbReference>
<proteinExistence type="predicted"/>
<name>A0ABY4NZB2_9PSEU</name>
<evidence type="ECO:0000313" key="2">
    <source>
        <dbReference type="EMBL" id="UQS25386.1"/>
    </source>
</evidence>
<protein>
    <submittedName>
        <fullName evidence="2">Alpha/beta hydrolase</fullName>
    </submittedName>
</protein>
<dbReference type="Proteomes" id="UP000830158">
    <property type="component" value="Chromosome"/>
</dbReference>
<keyword evidence="3" id="KW-1185">Reference proteome</keyword>
<accession>A0ABY4NZB2</accession>
<dbReference type="EMBL" id="CP091196">
    <property type="protein sequence ID" value="UQS25386.1"/>
    <property type="molecule type" value="Genomic_DNA"/>
</dbReference>
<feature type="domain" description="AB hydrolase-1" evidence="1">
    <location>
        <begin position="11"/>
        <end position="277"/>
    </location>
</feature>
<dbReference type="RefSeq" id="WP_249466213.1">
    <property type="nucleotide sequence ID" value="NZ_CP091196.1"/>
</dbReference>
<dbReference type="Gene3D" id="3.40.50.1820">
    <property type="entry name" value="alpha/beta hydrolase"/>
    <property type="match status" value="1"/>
</dbReference>
<keyword evidence="2" id="KW-0378">Hydrolase</keyword>
<dbReference type="InterPro" id="IPR052897">
    <property type="entry name" value="Sec-Metab_Biosynth_Hydrolase"/>
</dbReference>
<dbReference type="InterPro" id="IPR029058">
    <property type="entry name" value="AB_hydrolase_fold"/>
</dbReference>
<gene>
    <name evidence="2" type="ORF">L1857_22535</name>
</gene>
<dbReference type="GO" id="GO:0016787">
    <property type="term" value="F:hydrolase activity"/>
    <property type="evidence" value="ECO:0007669"/>
    <property type="project" value="UniProtKB-KW"/>
</dbReference>
<organism evidence="2 3">
    <name type="scientific">Amycolatopsis thermalba</name>
    <dbReference type="NCBI Taxonomy" id="944492"/>
    <lineage>
        <taxon>Bacteria</taxon>
        <taxon>Bacillati</taxon>
        <taxon>Actinomycetota</taxon>
        <taxon>Actinomycetes</taxon>
        <taxon>Pseudonocardiales</taxon>
        <taxon>Pseudonocardiaceae</taxon>
        <taxon>Amycolatopsis</taxon>
    </lineage>
</organism>
<dbReference type="SUPFAM" id="SSF53474">
    <property type="entry name" value="alpha/beta-Hydrolases"/>
    <property type="match status" value="1"/>
</dbReference>
<dbReference type="PANTHER" id="PTHR37017">
    <property type="entry name" value="AB HYDROLASE-1 DOMAIN-CONTAINING PROTEIN-RELATED"/>
    <property type="match status" value="1"/>
</dbReference>
<dbReference type="PANTHER" id="PTHR37017:SF11">
    <property type="entry name" value="ESTERASE_LIPASE_THIOESTERASE DOMAIN-CONTAINING PROTEIN"/>
    <property type="match status" value="1"/>
</dbReference>
<reference evidence="2" key="1">
    <citation type="submission" date="2022-01" db="EMBL/GenBank/DDBJ databases">
        <title>PSI-footprinting approach for the identification of protein synthesis inhibitor producers.</title>
        <authorList>
            <person name="Handel F."/>
            <person name="Kulik A."/>
            <person name="Wex K.W."/>
            <person name="Berscheid A."/>
            <person name="Saur J.S."/>
            <person name="Winkler A."/>
            <person name="Wibberg D."/>
            <person name="Kalinowski J."/>
            <person name="Broetz-Oesterhelt H."/>
            <person name="Mast Y."/>
        </authorList>
    </citation>
    <scope>NUCLEOTIDE SEQUENCE</scope>
    <source>
        <strain evidence="2">KNN 49.3e</strain>
    </source>
</reference>
<dbReference type="InterPro" id="IPR000073">
    <property type="entry name" value="AB_hydrolase_1"/>
</dbReference>
<evidence type="ECO:0000259" key="1">
    <source>
        <dbReference type="Pfam" id="PF12697"/>
    </source>
</evidence>
<sequence>MNRPSACETVVLLVHGAWHSALHWAPAQRALAGHGLASVAVDLPGAGLGAPVPPGYFLPGQPGLATEKSALHEITMQHATDVVLEAMVSARTRYRNVVLVAHSAGGSPVSAAAEQAPELVDRLVYLSAFVPAGRPRFADYIGAEENAGAVQVPPVADPAELGAFRINPLSPDPAVTEVIRRAFLNDLPADQPDTWRHFLHPDHPYRSFTTPVEVTPGRWGRLPRSYVRLTGDLALPPVTQDLMIAEADRVTPDNPFHVRSLPGGHSPFVTRPAELAALLATIALQGAVTR</sequence>